<gene>
    <name evidence="2" type="ORF">VTK73DRAFT_5854</name>
</gene>
<feature type="signal peptide" evidence="1">
    <location>
        <begin position="1"/>
        <end position="23"/>
    </location>
</feature>
<feature type="chain" id="PRO_5045916445" description="Secreted protein" evidence="1">
    <location>
        <begin position="24"/>
        <end position="113"/>
    </location>
</feature>
<sequence>MVALPGMLYLITLRLAMLRFCSATLRDKLLHGLDGPDQNMRNGVARKRDVAVYAMLWLQATMSSLTSSSSTSFGRLNPSPALSLPSVVARLAGLLPLRLRPTLPPSPLACLLW</sequence>
<proteinExistence type="predicted"/>
<dbReference type="Proteomes" id="UP001586593">
    <property type="component" value="Unassembled WGS sequence"/>
</dbReference>
<keyword evidence="1" id="KW-0732">Signal</keyword>
<reference evidence="2 3" key="1">
    <citation type="journal article" date="2024" name="Commun. Biol.">
        <title>Comparative genomic analysis of thermophilic fungi reveals convergent evolutionary adaptations and gene losses.</title>
        <authorList>
            <person name="Steindorff A.S."/>
            <person name="Aguilar-Pontes M.V."/>
            <person name="Robinson A.J."/>
            <person name="Andreopoulos B."/>
            <person name="LaButti K."/>
            <person name="Kuo A."/>
            <person name="Mondo S."/>
            <person name="Riley R."/>
            <person name="Otillar R."/>
            <person name="Haridas S."/>
            <person name="Lipzen A."/>
            <person name="Grimwood J."/>
            <person name="Schmutz J."/>
            <person name="Clum A."/>
            <person name="Reid I.D."/>
            <person name="Moisan M.C."/>
            <person name="Butler G."/>
            <person name="Nguyen T.T.M."/>
            <person name="Dewar K."/>
            <person name="Conant G."/>
            <person name="Drula E."/>
            <person name="Henrissat B."/>
            <person name="Hansel C."/>
            <person name="Singer S."/>
            <person name="Hutchinson M.I."/>
            <person name="de Vries R.P."/>
            <person name="Natvig D.O."/>
            <person name="Powell A.J."/>
            <person name="Tsang A."/>
            <person name="Grigoriev I.V."/>
        </authorList>
    </citation>
    <scope>NUCLEOTIDE SEQUENCE [LARGE SCALE GENOMIC DNA]</scope>
    <source>
        <strain evidence="2 3">ATCC 24622</strain>
    </source>
</reference>
<protein>
    <recommendedName>
        <fullName evidence="4">Secreted protein</fullName>
    </recommendedName>
</protein>
<evidence type="ECO:0000313" key="3">
    <source>
        <dbReference type="Proteomes" id="UP001586593"/>
    </source>
</evidence>
<name>A0ABR3V0K9_9PEZI</name>
<dbReference type="EMBL" id="JAZHXJ010003287">
    <property type="protein sequence ID" value="KAL1835269.1"/>
    <property type="molecule type" value="Genomic_DNA"/>
</dbReference>
<organism evidence="2 3">
    <name type="scientific">Phialemonium thermophilum</name>
    <dbReference type="NCBI Taxonomy" id="223376"/>
    <lineage>
        <taxon>Eukaryota</taxon>
        <taxon>Fungi</taxon>
        <taxon>Dikarya</taxon>
        <taxon>Ascomycota</taxon>
        <taxon>Pezizomycotina</taxon>
        <taxon>Sordariomycetes</taxon>
        <taxon>Sordariomycetidae</taxon>
        <taxon>Cephalothecales</taxon>
        <taxon>Cephalothecaceae</taxon>
        <taxon>Phialemonium</taxon>
    </lineage>
</organism>
<comment type="caution">
    <text evidence="2">The sequence shown here is derived from an EMBL/GenBank/DDBJ whole genome shotgun (WGS) entry which is preliminary data.</text>
</comment>
<evidence type="ECO:0000256" key="1">
    <source>
        <dbReference type="SAM" id="SignalP"/>
    </source>
</evidence>
<evidence type="ECO:0000313" key="2">
    <source>
        <dbReference type="EMBL" id="KAL1835269.1"/>
    </source>
</evidence>
<accession>A0ABR3V0K9</accession>
<evidence type="ECO:0008006" key="4">
    <source>
        <dbReference type="Google" id="ProtNLM"/>
    </source>
</evidence>
<keyword evidence="3" id="KW-1185">Reference proteome</keyword>